<keyword evidence="3" id="KW-1185">Reference proteome</keyword>
<dbReference type="InterPro" id="IPR010287">
    <property type="entry name" value="DUF892_YciF-like"/>
</dbReference>
<dbReference type="Proteomes" id="UP001139311">
    <property type="component" value="Unassembled WGS sequence"/>
</dbReference>
<evidence type="ECO:0000256" key="1">
    <source>
        <dbReference type="SAM" id="MobiDB-lite"/>
    </source>
</evidence>
<dbReference type="SUPFAM" id="SSF47240">
    <property type="entry name" value="Ferritin-like"/>
    <property type="match status" value="1"/>
</dbReference>
<name>A0A9X1L933_9PROT</name>
<organism evidence="2 3">
    <name type="scientific">Roseicella aerolata</name>
    <dbReference type="NCBI Taxonomy" id="2883479"/>
    <lineage>
        <taxon>Bacteria</taxon>
        <taxon>Pseudomonadati</taxon>
        <taxon>Pseudomonadota</taxon>
        <taxon>Alphaproteobacteria</taxon>
        <taxon>Acetobacterales</taxon>
        <taxon>Roseomonadaceae</taxon>
        <taxon>Roseicella</taxon>
    </lineage>
</organism>
<dbReference type="InterPro" id="IPR009078">
    <property type="entry name" value="Ferritin-like_SF"/>
</dbReference>
<dbReference type="Pfam" id="PF05974">
    <property type="entry name" value="DUF892"/>
    <property type="match status" value="1"/>
</dbReference>
<sequence>MASDIRDLLTMELQDTYSAETQILDALPQMMEAATNPKLKQAFQEHLQVTQRQVERLEQVCKMLGVEPEGETCEAMEGLVEEGEEIIDELDEGPVLDAALIGAAQKVEHYEMAAYGTLTAMLKAMGETKAADLLAQTLKEEKDTDELLTQLAESEVNPAALGKQPANDQTKGSRGAA</sequence>
<dbReference type="Gene3D" id="1.20.1260.10">
    <property type="match status" value="1"/>
</dbReference>
<dbReference type="EMBL" id="JAJAQI010000030">
    <property type="protein sequence ID" value="MCB4823691.1"/>
    <property type="molecule type" value="Genomic_DNA"/>
</dbReference>
<evidence type="ECO:0000313" key="3">
    <source>
        <dbReference type="Proteomes" id="UP001139311"/>
    </source>
</evidence>
<dbReference type="PANTHER" id="PTHR30565">
    <property type="entry name" value="PROTEIN YCIF"/>
    <property type="match status" value="1"/>
</dbReference>
<dbReference type="InterPro" id="IPR047114">
    <property type="entry name" value="YciF"/>
</dbReference>
<accession>A0A9X1L933</accession>
<dbReference type="RefSeq" id="WP_226610717.1">
    <property type="nucleotide sequence ID" value="NZ_JAJAQI010000030.1"/>
</dbReference>
<dbReference type="PANTHER" id="PTHR30565:SF9">
    <property type="entry name" value="PROTEIN YCIF"/>
    <property type="match status" value="1"/>
</dbReference>
<gene>
    <name evidence="2" type="ORF">LHA35_18335</name>
</gene>
<feature type="compositionally biased region" description="Polar residues" evidence="1">
    <location>
        <begin position="166"/>
        <end position="177"/>
    </location>
</feature>
<dbReference type="AlphaFoldDB" id="A0A9X1L933"/>
<feature type="region of interest" description="Disordered" evidence="1">
    <location>
        <begin position="153"/>
        <end position="177"/>
    </location>
</feature>
<reference evidence="2" key="1">
    <citation type="submission" date="2021-10" db="EMBL/GenBank/DDBJ databases">
        <title>Roseicella aerolatum sp. nov., isolated from aerosols of e-waste dismantling site.</title>
        <authorList>
            <person name="Qin T."/>
        </authorList>
    </citation>
    <scope>NUCLEOTIDE SEQUENCE</scope>
    <source>
        <strain evidence="2">GB24</strain>
    </source>
</reference>
<comment type="caution">
    <text evidence="2">The sequence shown here is derived from an EMBL/GenBank/DDBJ whole genome shotgun (WGS) entry which is preliminary data.</text>
</comment>
<evidence type="ECO:0000313" key="2">
    <source>
        <dbReference type="EMBL" id="MCB4823691.1"/>
    </source>
</evidence>
<protein>
    <submittedName>
        <fullName evidence="2">Ferritin-like domain-containing protein</fullName>
    </submittedName>
</protein>
<proteinExistence type="predicted"/>
<dbReference type="InterPro" id="IPR012347">
    <property type="entry name" value="Ferritin-like"/>
</dbReference>
<dbReference type="CDD" id="cd07909">
    <property type="entry name" value="YciF"/>
    <property type="match status" value="1"/>
</dbReference>